<feature type="coiled-coil region" evidence="1">
    <location>
        <begin position="192"/>
        <end position="219"/>
    </location>
</feature>
<keyword evidence="1" id="KW-0175">Coiled coil</keyword>
<proteinExistence type="predicted"/>
<gene>
    <name evidence="3" type="ORF">BEE62_16515</name>
</gene>
<name>A0A1M2URJ8_MARNT</name>
<reference evidence="3" key="1">
    <citation type="submission" date="2016-11" db="EMBL/GenBank/DDBJ databases">
        <title>Draft Genome Sequence of Marinobacter hydrocarbonoclasticus strain STW2, a polyaromatic aromatic hydrocarbon degrading and denitrifying bacterium from rhizosphere of Seagrass Enhalus acodoides.</title>
        <authorList>
            <person name="Ling J."/>
            <person name="Dong J."/>
        </authorList>
    </citation>
    <scope>NUCLEOTIDE SEQUENCE [LARGE SCALE GENOMIC DNA]</scope>
    <source>
        <strain evidence="3">STW2</strain>
    </source>
</reference>
<evidence type="ECO:0000313" key="3">
    <source>
        <dbReference type="EMBL" id="OJS97926.1"/>
    </source>
</evidence>
<dbReference type="EMBL" id="MPKY01000004">
    <property type="protein sequence ID" value="OJS97926.1"/>
    <property type="molecule type" value="Genomic_DNA"/>
</dbReference>
<feature type="compositionally biased region" description="Low complexity" evidence="2">
    <location>
        <begin position="23"/>
        <end position="33"/>
    </location>
</feature>
<organism evidence="3 4">
    <name type="scientific">Marinobacter nauticus</name>
    <name type="common">Marinobacter hydrocarbonoclasticus</name>
    <name type="synonym">Marinobacter aquaeolei</name>
    <dbReference type="NCBI Taxonomy" id="2743"/>
    <lineage>
        <taxon>Bacteria</taxon>
        <taxon>Pseudomonadati</taxon>
        <taxon>Pseudomonadota</taxon>
        <taxon>Gammaproteobacteria</taxon>
        <taxon>Pseudomonadales</taxon>
        <taxon>Marinobacteraceae</taxon>
        <taxon>Marinobacter</taxon>
    </lineage>
</organism>
<dbReference type="RefSeq" id="WP_072678425.1">
    <property type="nucleotide sequence ID" value="NZ_MPKY01000004.1"/>
</dbReference>
<dbReference type="AlphaFoldDB" id="A0A1M2URJ8"/>
<accession>A0A1M2URJ8</accession>
<feature type="region of interest" description="Disordered" evidence="2">
    <location>
        <begin position="1"/>
        <end position="88"/>
    </location>
</feature>
<protein>
    <submittedName>
        <fullName evidence="3">Uncharacterized protein</fullName>
    </submittedName>
</protein>
<keyword evidence="4" id="KW-1185">Reference proteome</keyword>
<dbReference type="OrthoDB" id="6360863at2"/>
<evidence type="ECO:0000256" key="1">
    <source>
        <dbReference type="SAM" id="Coils"/>
    </source>
</evidence>
<evidence type="ECO:0000256" key="2">
    <source>
        <dbReference type="SAM" id="MobiDB-lite"/>
    </source>
</evidence>
<sequence length="304" mass="32825">MPKLGQSIMRSIEGGKRRDRADQAASDDAFAEAGLSESVAVQSGGIEDPTLDLPEEIFVQPEVESRGEPEPIPVSERPNQKSRKSNPGGGKILIASALTISLAALVTSGYIGFQQVTGEVSVSQSISDIKESLSALASRDNEIAEDLSDTQSIVQVNGSRVTTIEQFGGDLRTMQVAIEDIHVELGGIKTVLDTQQKVIDEHRQDIDNMGKQVKILNDRPVVKTIVQKVAAPAPQPQLNHSLEGATVASIDMWGSQPYVVLRDRNGGWIPLQTGEYYQGWRLQGAVGNEAIFKSGSKTRRLAVE</sequence>
<evidence type="ECO:0000313" key="4">
    <source>
        <dbReference type="Proteomes" id="UP000183986"/>
    </source>
</evidence>
<comment type="caution">
    <text evidence="3">The sequence shown here is derived from an EMBL/GenBank/DDBJ whole genome shotgun (WGS) entry which is preliminary data.</text>
</comment>
<dbReference type="Proteomes" id="UP000183986">
    <property type="component" value="Unassembled WGS sequence"/>
</dbReference>
<feature type="compositionally biased region" description="Basic and acidic residues" evidence="2">
    <location>
        <begin position="13"/>
        <end position="22"/>
    </location>
</feature>